<accession>A0A6I0K6C8</accession>
<dbReference type="Proteomes" id="UP000438773">
    <property type="component" value="Unassembled WGS sequence"/>
</dbReference>
<dbReference type="Pfam" id="PF16269">
    <property type="entry name" value="DUF4922"/>
    <property type="match status" value="1"/>
</dbReference>
<comment type="caution">
    <text evidence="2">The sequence shown here is derived from an EMBL/GenBank/DDBJ whole genome shotgun (WGS) entry which is preliminary data.</text>
</comment>
<dbReference type="SUPFAM" id="SSF54197">
    <property type="entry name" value="HIT-like"/>
    <property type="match status" value="1"/>
</dbReference>
<gene>
    <name evidence="2" type="ORF">GAQ75_23075</name>
</gene>
<evidence type="ECO:0000259" key="1">
    <source>
        <dbReference type="Pfam" id="PF16269"/>
    </source>
</evidence>
<evidence type="ECO:0000313" key="3">
    <source>
        <dbReference type="Proteomes" id="UP000438773"/>
    </source>
</evidence>
<dbReference type="AlphaFoldDB" id="A0A6I0K6C8"/>
<protein>
    <submittedName>
        <fullName evidence="2">DUF4922 domain-containing protein</fullName>
    </submittedName>
</protein>
<dbReference type="EMBL" id="WCUQ01000074">
    <property type="protein sequence ID" value="KAB4118794.1"/>
    <property type="molecule type" value="Genomic_DNA"/>
</dbReference>
<reference evidence="2 3" key="1">
    <citation type="journal article" date="2019" name="Nat. Med.">
        <title>A library of human gut bacterial isolates paired with longitudinal multiomics data enables mechanistic microbiome research.</title>
        <authorList>
            <person name="Poyet M."/>
            <person name="Groussin M."/>
            <person name="Gibbons S.M."/>
            <person name="Avila-Pacheco J."/>
            <person name="Jiang X."/>
            <person name="Kearney S.M."/>
            <person name="Perrotta A.R."/>
            <person name="Berdy B."/>
            <person name="Zhao S."/>
            <person name="Lieberman T.D."/>
            <person name="Swanson P.K."/>
            <person name="Smith M."/>
            <person name="Roesemann S."/>
            <person name="Alexander J.E."/>
            <person name="Rich S.A."/>
            <person name="Livny J."/>
            <person name="Vlamakis H."/>
            <person name="Clish C."/>
            <person name="Bullock K."/>
            <person name="Deik A."/>
            <person name="Scott J."/>
            <person name="Pierce K.A."/>
            <person name="Xavier R.J."/>
            <person name="Alm E.J."/>
        </authorList>
    </citation>
    <scope>NUCLEOTIDE SEQUENCE [LARGE SCALE GENOMIC DNA]</scope>
    <source>
        <strain evidence="2 3">BIOML-A37</strain>
    </source>
</reference>
<organism evidence="2 3">
    <name type="scientific">Bacteroides uniformis</name>
    <dbReference type="NCBI Taxonomy" id="820"/>
    <lineage>
        <taxon>Bacteria</taxon>
        <taxon>Pseudomonadati</taxon>
        <taxon>Bacteroidota</taxon>
        <taxon>Bacteroidia</taxon>
        <taxon>Bacteroidales</taxon>
        <taxon>Bacteroidaceae</taxon>
        <taxon>Bacteroides</taxon>
    </lineage>
</organism>
<name>A0A6I0K6C8_BACUN</name>
<feature type="non-terminal residue" evidence="2">
    <location>
        <position position="220"/>
    </location>
</feature>
<proteinExistence type="predicted"/>
<sequence length="220" mass="25057">MNKEIETLLSEQLSSWETAQNNYAVLKRVRIKDVKVNGCLYRIQFNPARIVSSAAKVDDKSIQERKCFLCPANLPPMQKGIPFGEHYQILVNPFPIFPKHLTVPELQHVEQRILHRFSDMLDLATYAEDYIIFYNGPQCGASAPDHLHFQAGNKGFLPIEQEWKEKRGEKVITCKDATLWALNDYPRATLVIEAGSKETAIMLFNTVYQAMPSTSGEDEP</sequence>
<dbReference type="InterPro" id="IPR046320">
    <property type="entry name" value="DUF4922"/>
</dbReference>
<evidence type="ECO:0000313" key="2">
    <source>
        <dbReference type="EMBL" id="KAB4118794.1"/>
    </source>
</evidence>
<dbReference type="RefSeq" id="WP_151854344.1">
    <property type="nucleotide sequence ID" value="NZ_WCUQ01000074.1"/>
</dbReference>
<feature type="domain" description="DUF4922" evidence="1">
    <location>
        <begin position="8"/>
        <end position="153"/>
    </location>
</feature>
<dbReference type="InterPro" id="IPR036265">
    <property type="entry name" value="HIT-like_sf"/>
</dbReference>